<dbReference type="Gene3D" id="1.10.510.10">
    <property type="entry name" value="Transferase(Phosphotransferase) domain 1"/>
    <property type="match status" value="1"/>
</dbReference>
<dbReference type="PROSITE" id="PS00108">
    <property type="entry name" value="PROTEIN_KINASE_ST"/>
    <property type="match status" value="1"/>
</dbReference>
<dbReference type="GeneID" id="113204677"/>
<dbReference type="EC" id="2.7.11.1" evidence="2"/>
<feature type="binding site" evidence="16">
    <location>
        <position position="128"/>
    </location>
    <ligand>
        <name>ATP</name>
        <dbReference type="ChEBI" id="CHEBI:30616"/>
    </ligand>
</feature>
<feature type="compositionally biased region" description="Basic residues" evidence="17">
    <location>
        <begin position="611"/>
        <end position="623"/>
    </location>
</feature>
<evidence type="ECO:0000256" key="11">
    <source>
        <dbReference type="ARBA" id="ARBA00023136"/>
    </source>
</evidence>
<dbReference type="GO" id="GO:0046872">
    <property type="term" value="F:metal ion binding"/>
    <property type="evidence" value="ECO:0007669"/>
    <property type="project" value="UniProtKB-KW"/>
</dbReference>
<dbReference type="PANTHER" id="PTHR11042:SF183">
    <property type="entry name" value="MEMBRANE-ASSOCIATED TYROSINE- AND THREONINE-SPECIFIC CDC2-INHIBITORY KINASE"/>
    <property type="match status" value="1"/>
</dbReference>
<feature type="domain" description="Protein kinase" evidence="19">
    <location>
        <begin position="99"/>
        <end position="350"/>
    </location>
</feature>
<dbReference type="GO" id="GO:0000139">
    <property type="term" value="C:Golgi membrane"/>
    <property type="evidence" value="ECO:0007669"/>
    <property type="project" value="UniProtKB-SubCell"/>
</dbReference>
<comment type="catalytic activity">
    <reaction evidence="14">
        <text>L-threonyl-[protein] + ATP = O-phospho-L-threonyl-[protein] + ADP + H(+)</text>
        <dbReference type="Rhea" id="RHEA:46608"/>
        <dbReference type="Rhea" id="RHEA-COMP:11060"/>
        <dbReference type="Rhea" id="RHEA-COMP:11605"/>
        <dbReference type="ChEBI" id="CHEBI:15378"/>
        <dbReference type="ChEBI" id="CHEBI:30013"/>
        <dbReference type="ChEBI" id="CHEBI:30616"/>
        <dbReference type="ChEBI" id="CHEBI:61977"/>
        <dbReference type="ChEBI" id="CHEBI:456216"/>
        <dbReference type="EC" id="2.7.11.1"/>
    </reaction>
</comment>
<proteinExistence type="inferred from homology"/>
<evidence type="ECO:0000256" key="2">
    <source>
        <dbReference type="ARBA" id="ARBA00012513"/>
    </source>
</evidence>
<evidence type="ECO:0000256" key="7">
    <source>
        <dbReference type="ARBA" id="ARBA00022777"/>
    </source>
</evidence>
<dbReference type="Proteomes" id="UP000504606">
    <property type="component" value="Unplaced"/>
</dbReference>
<evidence type="ECO:0000256" key="8">
    <source>
        <dbReference type="ARBA" id="ARBA00022840"/>
    </source>
</evidence>
<keyword evidence="12" id="KW-0131">Cell cycle</keyword>
<keyword evidence="10" id="KW-0333">Golgi apparatus</keyword>
<keyword evidence="6 16" id="KW-0547">Nucleotide-binding</keyword>
<organism evidence="20 21">
    <name type="scientific">Frankliniella occidentalis</name>
    <name type="common">Western flower thrips</name>
    <name type="synonym">Euthrips occidentalis</name>
    <dbReference type="NCBI Taxonomy" id="133901"/>
    <lineage>
        <taxon>Eukaryota</taxon>
        <taxon>Metazoa</taxon>
        <taxon>Ecdysozoa</taxon>
        <taxon>Arthropoda</taxon>
        <taxon>Hexapoda</taxon>
        <taxon>Insecta</taxon>
        <taxon>Pterygota</taxon>
        <taxon>Neoptera</taxon>
        <taxon>Paraneoptera</taxon>
        <taxon>Thysanoptera</taxon>
        <taxon>Terebrantia</taxon>
        <taxon>Thripoidea</taxon>
        <taxon>Thripidae</taxon>
        <taxon>Frankliniella</taxon>
    </lineage>
</organism>
<keyword evidence="18" id="KW-1133">Transmembrane helix</keyword>
<keyword evidence="18" id="KW-0812">Transmembrane</keyword>
<reference evidence="21" key="1">
    <citation type="submission" date="2025-08" db="UniProtKB">
        <authorList>
            <consortium name="RefSeq"/>
        </authorList>
    </citation>
    <scope>IDENTIFICATION</scope>
    <source>
        <tissue evidence="21">Whole organism</tissue>
    </source>
</reference>
<comment type="catalytic activity">
    <reaction evidence="15">
        <text>L-seryl-[protein] + ATP = O-phospho-L-seryl-[protein] + ADP + H(+)</text>
        <dbReference type="Rhea" id="RHEA:17989"/>
        <dbReference type="Rhea" id="RHEA-COMP:9863"/>
        <dbReference type="Rhea" id="RHEA-COMP:11604"/>
        <dbReference type="ChEBI" id="CHEBI:15378"/>
        <dbReference type="ChEBI" id="CHEBI:29999"/>
        <dbReference type="ChEBI" id="CHEBI:30616"/>
        <dbReference type="ChEBI" id="CHEBI:83421"/>
        <dbReference type="ChEBI" id="CHEBI:456216"/>
        <dbReference type="EC" id="2.7.11.1"/>
    </reaction>
</comment>
<dbReference type="PROSITE" id="PS50011">
    <property type="entry name" value="PROTEIN_KINASE_DOM"/>
    <property type="match status" value="1"/>
</dbReference>
<gene>
    <name evidence="21" type="primary">LOC113204677</name>
</gene>
<feature type="region of interest" description="Disordered" evidence="17">
    <location>
        <begin position="464"/>
        <end position="483"/>
    </location>
</feature>
<evidence type="ECO:0000256" key="3">
    <source>
        <dbReference type="ARBA" id="ARBA00022527"/>
    </source>
</evidence>
<feature type="compositionally biased region" description="Polar residues" evidence="17">
    <location>
        <begin position="514"/>
        <end position="529"/>
    </location>
</feature>
<evidence type="ECO:0000256" key="12">
    <source>
        <dbReference type="ARBA" id="ARBA00023306"/>
    </source>
</evidence>
<evidence type="ECO:0000313" key="21">
    <source>
        <dbReference type="RefSeq" id="XP_026275723.1"/>
    </source>
</evidence>
<dbReference type="InterPro" id="IPR008271">
    <property type="entry name" value="Ser/Thr_kinase_AS"/>
</dbReference>
<keyword evidence="5" id="KW-0479">Metal-binding</keyword>
<evidence type="ECO:0000256" key="18">
    <source>
        <dbReference type="SAM" id="Phobius"/>
    </source>
</evidence>
<keyword evidence="20" id="KW-1185">Reference proteome</keyword>
<evidence type="ECO:0000256" key="5">
    <source>
        <dbReference type="ARBA" id="ARBA00022723"/>
    </source>
</evidence>
<keyword evidence="4" id="KW-0808">Transferase</keyword>
<keyword evidence="11 18" id="KW-0472">Membrane</keyword>
<feature type="region of interest" description="Disordered" evidence="17">
    <location>
        <begin position="494"/>
        <end position="551"/>
    </location>
</feature>
<comment type="subcellular location">
    <subcellularLocation>
        <location evidence="1">Golgi apparatus membrane</location>
        <topology evidence="1">Peripheral membrane protein</topology>
    </subcellularLocation>
</comment>
<dbReference type="InterPro" id="IPR011009">
    <property type="entry name" value="Kinase-like_dom_sf"/>
</dbReference>
<dbReference type="Pfam" id="PF00069">
    <property type="entry name" value="Pkinase"/>
    <property type="match status" value="1"/>
</dbReference>
<evidence type="ECO:0000256" key="10">
    <source>
        <dbReference type="ARBA" id="ARBA00023034"/>
    </source>
</evidence>
<evidence type="ECO:0000256" key="4">
    <source>
        <dbReference type="ARBA" id="ARBA00022679"/>
    </source>
</evidence>
<dbReference type="GO" id="GO:0051321">
    <property type="term" value="P:meiotic cell cycle"/>
    <property type="evidence" value="ECO:0007669"/>
    <property type="project" value="TreeGrafter"/>
</dbReference>
<dbReference type="KEGG" id="foc:113204677"/>
<dbReference type="InterPro" id="IPR050339">
    <property type="entry name" value="CC_SR_Kinase"/>
</dbReference>
<evidence type="ECO:0000256" key="13">
    <source>
        <dbReference type="ARBA" id="ARBA00037982"/>
    </source>
</evidence>
<keyword evidence="9" id="KW-0460">Magnesium</keyword>
<dbReference type="RefSeq" id="XP_026275723.1">
    <property type="nucleotide sequence ID" value="XM_026419938.2"/>
</dbReference>
<dbReference type="GO" id="GO:0004674">
    <property type="term" value="F:protein serine/threonine kinase activity"/>
    <property type="evidence" value="ECO:0007669"/>
    <property type="project" value="UniProtKB-KW"/>
</dbReference>
<dbReference type="PANTHER" id="PTHR11042">
    <property type="entry name" value="EUKARYOTIC TRANSLATION INITIATION FACTOR 2-ALPHA KINASE EIF2-ALPHA KINASE -RELATED"/>
    <property type="match status" value="1"/>
</dbReference>
<dbReference type="FunFam" id="1.10.510.10:FF:000315">
    <property type="entry name" value="membrane-associated tyrosine- and threonine-specific cdc2-inhibitory kinase"/>
    <property type="match status" value="1"/>
</dbReference>
<dbReference type="InterPro" id="IPR000719">
    <property type="entry name" value="Prot_kinase_dom"/>
</dbReference>
<dbReference type="Gene3D" id="3.30.200.20">
    <property type="entry name" value="Phosphorylase Kinase, domain 1"/>
    <property type="match status" value="1"/>
</dbReference>
<evidence type="ECO:0000256" key="14">
    <source>
        <dbReference type="ARBA" id="ARBA00047899"/>
    </source>
</evidence>
<feature type="region of interest" description="Disordered" evidence="17">
    <location>
        <begin position="593"/>
        <end position="623"/>
    </location>
</feature>
<comment type="similarity">
    <text evidence="13">Belongs to the protein kinase superfamily. Ser/Thr protein kinase family. GCN2 subfamily.</text>
</comment>
<dbReference type="PROSITE" id="PS00107">
    <property type="entry name" value="PROTEIN_KINASE_ATP"/>
    <property type="match status" value="1"/>
</dbReference>
<evidence type="ECO:0000256" key="6">
    <source>
        <dbReference type="ARBA" id="ARBA00022741"/>
    </source>
</evidence>
<sequence length="623" mass="70134">MHNCIQMALKEDSLCLEDHRSLFGHCLSFEAEDSFQRKKDVETTTKTPVPPKTPVKFSPWFRVEREASLVTFKQDRTKTVPLSRLYDRRRKENYLEQVFKDVKQVGEGHFGKVYKVLSREDNKIYAVKVSKEIFHNEAERLKRSEEVRKHEMIPMHPNCVRLFNAWEEQGKLYLWLEFCDTSLEAYAEKNHDIGEWKVWEILLDLLLGLKNLHDNRLVHVDVKLENILMTSDGVCKLADFGLLVDMSQDAQPPKNVVEGDGRYLAPELLEGGPCTPAVDVFSLGLCILELAADIVMPNGGDDWQSLRRGEIPLQKTTHLSEELKSVIVKMITPNHLERPNVDTLLGQPRLQKMWGERREKNSALNIKAPHMALTGFMAIFNLLIFLLSVPLKITEVLRKKCGRPGRVLRRPVVSSLFPSKALMRRRLMNGSGPAQPPPKTCNMQFSDDELEVATMLTDGKLDILASSTPFKPPTPTRSRNVANSLTSQRTLNFALNDSGSSSPSSTPPASPTSRFFSQLRPTSPLNSVGENPPASPVSMDESPCASPDFSLLHHSNSAKESVMKINNSGNLDISGRSSLDRSVPVIGRLGRNLLNSFNSSEDDSDDEKAQSKKGKKRKEKKSR</sequence>
<evidence type="ECO:0000256" key="17">
    <source>
        <dbReference type="SAM" id="MobiDB-lite"/>
    </source>
</evidence>
<evidence type="ECO:0000259" key="19">
    <source>
        <dbReference type="PROSITE" id="PS50011"/>
    </source>
</evidence>
<keyword evidence="7 21" id="KW-0418">Kinase</keyword>
<feature type="transmembrane region" description="Helical" evidence="18">
    <location>
        <begin position="371"/>
        <end position="391"/>
    </location>
</feature>
<dbReference type="SMART" id="SM00220">
    <property type="entry name" value="S_TKc"/>
    <property type="match status" value="1"/>
</dbReference>
<evidence type="ECO:0000256" key="1">
    <source>
        <dbReference type="ARBA" id="ARBA00004395"/>
    </source>
</evidence>
<dbReference type="GO" id="GO:0110031">
    <property type="term" value="P:negative regulation of G2/MI transition of meiotic cell cycle"/>
    <property type="evidence" value="ECO:0007669"/>
    <property type="project" value="TreeGrafter"/>
</dbReference>
<name>A0A6J1S4Y1_FRAOC</name>
<evidence type="ECO:0000256" key="16">
    <source>
        <dbReference type="PROSITE-ProRule" id="PRU10141"/>
    </source>
</evidence>
<dbReference type="OrthoDB" id="5337378at2759"/>
<evidence type="ECO:0000256" key="15">
    <source>
        <dbReference type="ARBA" id="ARBA00048679"/>
    </source>
</evidence>
<dbReference type="AlphaFoldDB" id="A0A6J1S4Y1"/>
<keyword evidence="8 16" id="KW-0067">ATP-binding</keyword>
<dbReference type="GO" id="GO:0005634">
    <property type="term" value="C:nucleus"/>
    <property type="evidence" value="ECO:0007669"/>
    <property type="project" value="TreeGrafter"/>
</dbReference>
<evidence type="ECO:0000256" key="9">
    <source>
        <dbReference type="ARBA" id="ARBA00022842"/>
    </source>
</evidence>
<dbReference type="SUPFAM" id="SSF56112">
    <property type="entry name" value="Protein kinase-like (PK-like)"/>
    <property type="match status" value="1"/>
</dbReference>
<keyword evidence="3" id="KW-0723">Serine/threonine-protein kinase</keyword>
<accession>A0A6J1S4Y1</accession>
<dbReference type="InterPro" id="IPR017441">
    <property type="entry name" value="Protein_kinase_ATP_BS"/>
</dbReference>
<evidence type="ECO:0000313" key="20">
    <source>
        <dbReference type="Proteomes" id="UP000504606"/>
    </source>
</evidence>
<dbReference type="GO" id="GO:0005524">
    <property type="term" value="F:ATP binding"/>
    <property type="evidence" value="ECO:0007669"/>
    <property type="project" value="UniProtKB-UniRule"/>
</dbReference>
<protein>
    <recommendedName>
        <fullName evidence="2">non-specific serine/threonine protein kinase</fullName>
        <ecNumber evidence="2">2.7.11.1</ecNumber>
    </recommendedName>
</protein>